<dbReference type="AlphaFoldDB" id="A0A0D3KTU7"/>
<dbReference type="GO" id="GO:0005829">
    <property type="term" value="C:cytosol"/>
    <property type="evidence" value="ECO:0007669"/>
    <property type="project" value="TreeGrafter"/>
</dbReference>
<dbReference type="EnsemblProtists" id="EOD39182">
    <property type="protein sequence ID" value="EOD39182"/>
    <property type="gene ID" value="EMIHUDRAFT_223662"/>
</dbReference>
<evidence type="ECO:0000313" key="2">
    <source>
        <dbReference type="EnsemblProtists" id="EOD39182"/>
    </source>
</evidence>
<protein>
    <recommendedName>
        <fullName evidence="4">Proteasome activator Blm10 mid region domain-containing protein</fullName>
    </recommendedName>
</protein>
<dbReference type="KEGG" id="ehx:EMIHUDRAFT_223662"/>
<dbReference type="GeneID" id="17284452"/>
<feature type="region of interest" description="Disordered" evidence="1">
    <location>
        <begin position="199"/>
        <end position="223"/>
    </location>
</feature>
<dbReference type="STRING" id="2903.R1DVM4"/>
<evidence type="ECO:0000313" key="3">
    <source>
        <dbReference type="Proteomes" id="UP000013827"/>
    </source>
</evidence>
<dbReference type="PANTHER" id="PTHR13608:SF3">
    <property type="entry name" value="ARMADILLO-LIKE HELICAL DOMAIN-CONTAINING PROTEIN 3"/>
    <property type="match status" value="1"/>
</dbReference>
<reference evidence="3" key="1">
    <citation type="journal article" date="2013" name="Nature">
        <title>Pan genome of the phytoplankton Emiliania underpins its global distribution.</title>
        <authorList>
            <person name="Read B.A."/>
            <person name="Kegel J."/>
            <person name="Klute M.J."/>
            <person name="Kuo A."/>
            <person name="Lefebvre S.C."/>
            <person name="Maumus F."/>
            <person name="Mayer C."/>
            <person name="Miller J."/>
            <person name="Monier A."/>
            <person name="Salamov A."/>
            <person name="Young J."/>
            <person name="Aguilar M."/>
            <person name="Claverie J.M."/>
            <person name="Frickenhaus S."/>
            <person name="Gonzalez K."/>
            <person name="Herman E.K."/>
            <person name="Lin Y.C."/>
            <person name="Napier J."/>
            <person name="Ogata H."/>
            <person name="Sarno A.F."/>
            <person name="Shmutz J."/>
            <person name="Schroeder D."/>
            <person name="de Vargas C."/>
            <person name="Verret F."/>
            <person name="von Dassow P."/>
            <person name="Valentin K."/>
            <person name="Van de Peer Y."/>
            <person name="Wheeler G."/>
            <person name="Dacks J.B."/>
            <person name="Delwiche C.F."/>
            <person name="Dyhrman S.T."/>
            <person name="Glockner G."/>
            <person name="John U."/>
            <person name="Richards T."/>
            <person name="Worden A.Z."/>
            <person name="Zhang X."/>
            <person name="Grigoriev I.V."/>
            <person name="Allen A.E."/>
            <person name="Bidle K."/>
            <person name="Borodovsky M."/>
            <person name="Bowler C."/>
            <person name="Brownlee C."/>
            <person name="Cock J.M."/>
            <person name="Elias M."/>
            <person name="Gladyshev V.N."/>
            <person name="Groth M."/>
            <person name="Guda C."/>
            <person name="Hadaegh A."/>
            <person name="Iglesias-Rodriguez M.D."/>
            <person name="Jenkins J."/>
            <person name="Jones B.M."/>
            <person name="Lawson T."/>
            <person name="Leese F."/>
            <person name="Lindquist E."/>
            <person name="Lobanov A."/>
            <person name="Lomsadze A."/>
            <person name="Malik S.B."/>
            <person name="Marsh M.E."/>
            <person name="Mackinder L."/>
            <person name="Mock T."/>
            <person name="Mueller-Roeber B."/>
            <person name="Pagarete A."/>
            <person name="Parker M."/>
            <person name="Probert I."/>
            <person name="Quesneville H."/>
            <person name="Raines C."/>
            <person name="Rensing S.A."/>
            <person name="Riano-Pachon D.M."/>
            <person name="Richier S."/>
            <person name="Rokitta S."/>
            <person name="Shiraiwa Y."/>
            <person name="Soanes D.M."/>
            <person name="van der Giezen M."/>
            <person name="Wahlund T.M."/>
            <person name="Williams B."/>
            <person name="Wilson W."/>
            <person name="Wolfe G."/>
            <person name="Wurch L.L."/>
        </authorList>
    </citation>
    <scope>NUCLEOTIDE SEQUENCE</scope>
</reference>
<reference evidence="2" key="2">
    <citation type="submission" date="2024-10" db="UniProtKB">
        <authorList>
            <consortium name="EnsemblProtists"/>
        </authorList>
    </citation>
    <scope>IDENTIFICATION</scope>
</reference>
<dbReference type="HOGENOM" id="CLU_1242068_0_0_1"/>
<proteinExistence type="predicted"/>
<organism evidence="2 3">
    <name type="scientific">Emiliania huxleyi (strain CCMP1516)</name>
    <dbReference type="NCBI Taxonomy" id="280463"/>
    <lineage>
        <taxon>Eukaryota</taxon>
        <taxon>Haptista</taxon>
        <taxon>Haptophyta</taxon>
        <taxon>Prymnesiophyceae</taxon>
        <taxon>Isochrysidales</taxon>
        <taxon>Noelaerhabdaceae</taxon>
        <taxon>Emiliania</taxon>
    </lineage>
</organism>
<evidence type="ECO:0000256" key="1">
    <source>
        <dbReference type="SAM" id="MobiDB-lite"/>
    </source>
</evidence>
<dbReference type="PANTHER" id="PTHR13608">
    <property type="entry name" value="ARMADILLO-LIKE HELICAL DOMAIN-CONTAINING PROTEIN 3"/>
    <property type="match status" value="1"/>
</dbReference>
<dbReference type="PaxDb" id="2903-EOD39182"/>
<dbReference type="RefSeq" id="XP_005791611.1">
    <property type="nucleotide sequence ID" value="XM_005791554.1"/>
</dbReference>
<accession>A0A0D3KTU7</accession>
<feature type="compositionally biased region" description="Basic and acidic residues" evidence="1">
    <location>
        <begin position="199"/>
        <end position="211"/>
    </location>
</feature>
<name>A0A0D3KTU7_EMIH1</name>
<sequence>MSAGGSKFELDDRSYLREKVIEVYEKLWLRGAPLDASGWAELFFLKPNAAWLQSYLGSLTAARLRASTPTVRALWAECAARLGHEHEPSVRGHALETMSGILLGLGGVPLHSFASDAPELLTGLDEAEGCFDELAPMLRELLAPPSAAAAASPSAALTAIALRRSALRLLMAFALASDGLSANILLEFLLLRLASSEKNKTSASDGDEKVNRPSPARPPSRAT</sequence>
<dbReference type="InterPro" id="IPR039868">
    <property type="entry name" value="ARMD3-like"/>
</dbReference>
<dbReference type="Proteomes" id="UP000013827">
    <property type="component" value="Unassembled WGS sequence"/>
</dbReference>
<evidence type="ECO:0008006" key="4">
    <source>
        <dbReference type="Google" id="ProtNLM"/>
    </source>
</evidence>
<keyword evidence="3" id="KW-1185">Reference proteome</keyword>